<evidence type="ECO:0000313" key="2">
    <source>
        <dbReference type="Proteomes" id="UP000002210"/>
    </source>
</evidence>
<dbReference type="AlphaFoldDB" id="A0A158RPT4"/>
<sequence>MNFLQDQTAEEYTLLGERQYIGKIHVKSMQDFIQVFG</sequence>
<evidence type="ECO:0000313" key="1">
    <source>
        <dbReference type="EMBL" id="ACO29267.1"/>
    </source>
</evidence>
<accession>A0A158RPT4</accession>
<dbReference type="Proteomes" id="UP000002210">
    <property type="component" value="Chromosome"/>
</dbReference>
<gene>
    <name evidence="1" type="ordered locus">BCA_2188</name>
</gene>
<name>A0A158RPT4_BACC3</name>
<dbReference type="EMBL" id="CP001407">
    <property type="protein sequence ID" value="ACO29267.1"/>
    <property type="molecule type" value="Genomic_DNA"/>
</dbReference>
<proteinExistence type="predicted"/>
<organism evidence="1 2">
    <name type="scientific">Bacillus cereus (strain 03BB102)</name>
    <dbReference type="NCBI Taxonomy" id="572264"/>
    <lineage>
        <taxon>Bacteria</taxon>
        <taxon>Bacillati</taxon>
        <taxon>Bacillota</taxon>
        <taxon>Bacilli</taxon>
        <taxon>Bacillales</taxon>
        <taxon>Bacillaceae</taxon>
        <taxon>Bacillus</taxon>
        <taxon>Bacillus cereus group</taxon>
    </lineage>
</organism>
<reference evidence="1 2" key="1">
    <citation type="submission" date="2009-02" db="EMBL/GenBank/DDBJ databases">
        <title>Genome sequence of Bacillus cereus 03BB102.</title>
        <authorList>
            <person name="Dodson R.J."/>
            <person name="Jackson P."/>
            <person name="Munk A.C."/>
            <person name="Brettin T."/>
            <person name="Bruce D."/>
            <person name="Detter C."/>
            <person name="Tapia R."/>
            <person name="Han C."/>
            <person name="Sutton G."/>
            <person name="Sims D."/>
        </authorList>
    </citation>
    <scope>NUCLEOTIDE SEQUENCE [LARGE SCALE GENOMIC DNA]</scope>
    <source>
        <strain evidence="1 2">03BB102</strain>
    </source>
</reference>
<dbReference type="KEGG" id="bcx:BCA_2188"/>
<protein>
    <submittedName>
        <fullName evidence="1">Uncharacterized protein</fullName>
    </submittedName>
</protein>